<evidence type="ECO:0000259" key="6">
    <source>
        <dbReference type="Pfam" id="PF13657"/>
    </source>
</evidence>
<gene>
    <name evidence="7" type="ORF">BRAD3257_7207</name>
</gene>
<sequence>MDRLPVYFETREVGWITAADEASGFTYAESWRGLTGAFPVSLTMPLSRASHHASAILPWAANLLPENATLGTVGHMLGKSPADVIGLLAEMGRDTAGALSVGQPGTGLVAGKWREIPDKPSLERILNELPHKPFLVGEDGVSMSLAGVQTKLAVAVDGDTLYIPIDGAPSTHIIKPDCERLPGAVQNEAFCLTLARMIGIPTPNVTTGTAGERSYLLVERYDRRHDGKRWRRLHQEDFCQALGRPPAAKYQNSDRGLKGPSLADMVGVTQRHMTAQQTARFVDLAIFNPMVWNTDSHAKNYSLMLSARGAAMAPGYDIVCAAPYPKITRNMAQKIGGQKQADQLGRNHWERFAVECKLSPAQTIRRVSEIAQAVTHHAMAAKAEVAAMPAGGDPVLDTVVEAVISRARGYLERLKQADPAPEAQQRQRPRTRCTSRRKPSPPASPPENMATRRA</sequence>
<dbReference type="Pfam" id="PF13657">
    <property type="entry name" value="Couple_hipA"/>
    <property type="match status" value="1"/>
</dbReference>
<feature type="domain" description="HipA N-terminal subdomain 1" evidence="6">
    <location>
        <begin position="5"/>
        <end position="101"/>
    </location>
</feature>
<dbReference type="AlphaFoldDB" id="A0A2U3Q9C0"/>
<dbReference type="GO" id="GO:0004674">
    <property type="term" value="F:protein serine/threonine kinase activity"/>
    <property type="evidence" value="ECO:0007669"/>
    <property type="project" value="TreeGrafter"/>
</dbReference>
<evidence type="ECO:0000313" key="7">
    <source>
        <dbReference type="EMBL" id="SPP97993.1"/>
    </source>
</evidence>
<accession>A0A2U3Q9C0</accession>
<dbReference type="Proteomes" id="UP000246085">
    <property type="component" value="Chromosome BRAD3257"/>
</dbReference>
<dbReference type="InterPro" id="IPR052028">
    <property type="entry name" value="HipA_Ser/Thr_kinase"/>
</dbReference>
<evidence type="ECO:0000313" key="8">
    <source>
        <dbReference type="Proteomes" id="UP000246085"/>
    </source>
</evidence>
<feature type="compositionally biased region" description="Basic residues" evidence="4">
    <location>
        <begin position="427"/>
        <end position="439"/>
    </location>
</feature>
<dbReference type="PANTHER" id="PTHR37419">
    <property type="entry name" value="SERINE/THREONINE-PROTEIN KINASE TOXIN HIPA"/>
    <property type="match status" value="1"/>
</dbReference>
<dbReference type="InterPro" id="IPR017508">
    <property type="entry name" value="HipA_N1"/>
</dbReference>
<reference evidence="7 8" key="1">
    <citation type="submission" date="2018-03" db="EMBL/GenBank/DDBJ databases">
        <authorList>
            <person name="Gully D."/>
        </authorList>
    </citation>
    <scope>NUCLEOTIDE SEQUENCE [LARGE SCALE GENOMIC DNA]</scope>
    <source>
        <strain evidence="7">ORS3257</strain>
    </source>
</reference>
<evidence type="ECO:0000256" key="1">
    <source>
        <dbReference type="ARBA" id="ARBA00010164"/>
    </source>
</evidence>
<evidence type="ECO:0000256" key="3">
    <source>
        <dbReference type="ARBA" id="ARBA00022777"/>
    </source>
</evidence>
<feature type="region of interest" description="Disordered" evidence="4">
    <location>
        <begin position="415"/>
        <end position="454"/>
    </location>
</feature>
<evidence type="ECO:0000256" key="2">
    <source>
        <dbReference type="ARBA" id="ARBA00022679"/>
    </source>
</evidence>
<dbReference type="PANTHER" id="PTHR37419:SF1">
    <property type="entry name" value="SERINE_THREONINE-PROTEIN KINASE TOXIN HIPA"/>
    <property type="match status" value="1"/>
</dbReference>
<name>A0A2U3Q9C0_9BRAD</name>
<keyword evidence="3 7" id="KW-0418">Kinase</keyword>
<dbReference type="EMBL" id="LS398110">
    <property type="protein sequence ID" value="SPP97993.1"/>
    <property type="molecule type" value="Genomic_DNA"/>
</dbReference>
<keyword evidence="2" id="KW-0808">Transferase</keyword>
<feature type="domain" description="HipA-like C-terminal" evidence="5">
    <location>
        <begin position="143"/>
        <end position="376"/>
    </location>
</feature>
<dbReference type="RefSeq" id="WP_122405225.1">
    <property type="nucleotide sequence ID" value="NZ_LS398110.1"/>
</dbReference>
<dbReference type="Pfam" id="PF07804">
    <property type="entry name" value="HipA_C"/>
    <property type="match status" value="1"/>
</dbReference>
<evidence type="ECO:0000259" key="5">
    <source>
        <dbReference type="Pfam" id="PF07804"/>
    </source>
</evidence>
<dbReference type="CDD" id="cd17793">
    <property type="entry name" value="HipA"/>
    <property type="match status" value="1"/>
</dbReference>
<proteinExistence type="inferred from homology"/>
<comment type="similarity">
    <text evidence="1">Belongs to the HipA Ser/Thr kinase family.</text>
</comment>
<protein>
    <submittedName>
        <fullName evidence="7">Serine/threonine-protein kinase HipA (Y4mE)</fullName>
    </submittedName>
</protein>
<dbReference type="InterPro" id="IPR012893">
    <property type="entry name" value="HipA-like_C"/>
</dbReference>
<dbReference type="NCBIfam" id="TIGR03071">
    <property type="entry name" value="couple_hipA"/>
    <property type="match status" value="1"/>
</dbReference>
<dbReference type="KEGG" id="bvz:BRAD3257_7207"/>
<evidence type="ECO:0000256" key="4">
    <source>
        <dbReference type="SAM" id="MobiDB-lite"/>
    </source>
</evidence>
<dbReference type="GO" id="GO:0005829">
    <property type="term" value="C:cytosol"/>
    <property type="evidence" value="ECO:0007669"/>
    <property type="project" value="TreeGrafter"/>
</dbReference>
<organism evidence="7 8">
    <name type="scientific">Bradyrhizobium vignae</name>
    <dbReference type="NCBI Taxonomy" id="1549949"/>
    <lineage>
        <taxon>Bacteria</taxon>
        <taxon>Pseudomonadati</taxon>
        <taxon>Pseudomonadota</taxon>
        <taxon>Alphaproteobacteria</taxon>
        <taxon>Hyphomicrobiales</taxon>
        <taxon>Nitrobacteraceae</taxon>
        <taxon>Bradyrhizobium</taxon>
    </lineage>
</organism>